<evidence type="ECO:0000256" key="1">
    <source>
        <dbReference type="SAM" id="MobiDB-lite"/>
    </source>
</evidence>
<protein>
    <submittedName>
        <fullName evidence="2">Uncharacterized protein</fullName>
    </submittedName>
</protein>
<dbReference type="Proteomes" id="UP000029995">
    <property type="component" value="Unassembled WGS sequence"/>
</dbReference>
<comment type="caution">
    <text evidence="2">The sequence shown here is derived from an EMBL/GenBank/DDBJ whole genome shotgun (WGS) entry which is preliminary data.</text>
</comment>
<dbReference type="EMBL" id="JANX01001100">
    <property type="protein sequence ID" value="KGM30047.1"/>
    <property type="molecule type" value="Genomic_DNA"/>
</dbReference>
<evidence type="ECO:0000313" key="3">
    <source>
        <dbReference type="Proteomes" id="UP000029995"/>
    </source>
</evidence>
<proteinExistence type="predicted"/>
<reference evidence="2 3" key="1">
    <citation type="submission" date="2014-01" db="EMBL/GenBank/DDBJ databases">
        <title>Genome sequence determination for a cystic fibrosis isolate, Inquilinus limosus.</title>
        <authorList>
            <person name="Pino M."/>
            <person name="Di Conza J."/>
            <person name="Gutkind G."/>
        </authorList>
    </citation>
    <scope>NUCLEOTIDE SEQUENCE [LARGE SCALE GENOMIC DNA]</scope>
    <source>
        <strain evidence="2 3">MP06</strain>
    </source>
</reference>
<sequence length="157" mass="17383">MTEPPPRKPSTKRPIKRKKVVKTVVPAKTPLGKGKKAAKPFPTREQIVEFLKSRDDTVGKREIARAFHITGDDRVRLKELLQDMAEDGQLEKRRGRRMRAPGAVLPSVAVLRVVAIDADGEALAQPTRWEEEEPPPRIAMVAEGRGKGALAVGDRVL</sequence>
<gene>
    <name evidence="2" type="ORF">P409_35425</name>
</gene>
<feature type="region of interest" description="Disordered" evidence="1">
    <location>
        <begin position="1"/>
        <end position="20"/>
    </location>
</feature>
<dbReference type="AlphaFoldDB" id="A0A0A0CYW1"/>
<organism evidence="2 3">
    <name type="scientific">Inquilinus limosus MP06</name>
    <dbReference type="NCBI Taxonomy" id="1398085"/>
    <lineage>
        <taxon>Bacteria</taxon>
        <taxon>Pseudomonadati</taxon>
        <taxon>Pseudomonadota</taxon>
        <taxon>Alphaproteobacteria</taxon>
        <taxon>Rhodospirillales</taxon>
        <taxon>Rhodospirillaceae</taxon>
        <taxon>Inquilinus</taxon>
    </lineage>
</organism>
<feature type="non-terminal residue" evidence="2">
    <location>
        <position position="157"/>
    </location>
</feature>
<accession>A0A0A0CYW1</accession>
<evidence type="ECO:0000313" key="2">
    <source>
        <dbReference type="EMBL" id="KGM30047.1"/>
    </source>
</evidence>
<feature type="compositionally biased region" description="Basic residues" evidence="1">
    <location>
        <begin position="9"/>
        <end position="20"/>
    </location>
</feature>
<name>A0A0A0CYW1_9PROT</name>